<feature type="transmembrane region" description="Helical" evidence="19">
    <location>
        <begin position="137"/>
        <end position="156"/>
    </location>
</feature>
<dbReference type="AlphaFoldDB" id="G5GKP6"/>
<evidence type="ECO:0000256" key="7">
    <source>
        <dbReference type="ARBA" id="ARBA00022475"/>
    </source>
</evidence>
<comment type="cofactor">
    <cofactor evidence="1 19">
        <name>Mg(2+)</name>
        <dbReference type="ChEBI" id="CHEBI:18420"/>
    </cofactor>
</comment>
<evidence type="ECO:0000256" key="4">
    <source>
        <dbReference type="ARBA" id="ARBA00010561"/>
    </source>
</evidence>
<feature type="transmembrane region" description="Helical" evidence="19">
    <location>
        <begin position="201"/>
        <end position="220"/>
    </location>
</feature>
<evidence type="ECO:0000256" key="16">
    <source>
        <dbReference type="ARBA" id="ARBA00032853"/>
    </source>
</evidence>
<dbReference type="PANTHER" id="PTHR34148">
    <property type="entry name" value="ADENOSYLCOBINAMIDE-GDP RIBAZOLETRANSFERASE"/>
    <property type="match status" value="1"/>
</dbReference>
<keyword evidence="21" id="KW-1185">Reference proteome</keyword>
<evidence type="ECO:0000256" key="9">
    <source>
        <dbReference type="ARBA" id="ARBA00022679"/>
    </source>
</evidence>
<evidence type="ECO:0000256" key="6">
    <source>
        <dbReference type="ARBA" id="ARBA00015850"/>
    </source>
</evidence>
<evidence type="ECO:0000256" key="2">
    <source>
        <dbReference type="ARBA" id="ARBA00004651"/>
    </source>
</evidence>
<comment type="catalytic activity">
    <reaction evidence="18 19">
        <text>alpha-ribazole 5'-phosphate + adenosylcob(III)inamide-GDP = adenosylcob(III)alamin 5'-phosphate + GMP + H(+)</text>
        <dbReference type="Rhea" id="RHEA:23560"/>
        <dbReference type="ChEBI" id="CHEBI:15378"/>
        <dbReference type="ChEBI" id="CHEBI:57918"/>
        <dbReference type="ChEBI" id="CHEBI:58115"/>
        <dbReference type="ChEBI" id="CHEBI:60487"/>
        <dbReference type="ChEBI" id="CHEBI:60493"/>
        <dbReference type="EC" id="2.7.8.26"/>
    </reaction>
</comment>
<evidence type="ECO:0000313" key="20">
    <source>
        <dbReference type="EMBL" id="EHI54680.1"/>
    </source>
</evidence>
<evidence type="ECO:0000256" key="19">
    <source>
        <dbReference type="HAMAP-Rule" id="MF_00719"/>
    </source>
</evidence>
<keyword evidence="13 19" id="KW-0472">Membrane</keyword>
<comment type="catalytic activity">
    <reaction evidence="17 19">
        <text>alpha-ribazole + adenosylcob(III)inamide-GDP = adenosylcob(III)alamin + GMP + H(+)</text>
        <dbReference type="Rhea" id="RHEA:16049"/>
        <dbReference type="ChEBI" id="CHEBI:10329"/>
        <dbReference type="ChEBI" id="CHEBI:15378"/>
        <dbReference type="ChEBI" id="CHEBI:18408"/>
        <dbReference type="ChEBI" id="CHEBI:58115"/>
        <dbReference type="ChEBI" id="CHEBI:60487"/>
        <dbReference type="EC" id="2.7.8.26"/>
    </reaction>
</comment>
<evidence type="ECO:0000256" key="12">
    <source>
        <dbReference type="ARBA" id="ARBA00022989"/>
    </source>
</evidence>
<dbReference type="GO" id="GO:0009236">
    <property type="term" value="P:cobalamin biosynthetic process"/>
    <property type="evidence" value="ECO:0007669"/>
    <property type="project" value="UniProtKB-UniRule"/>
</dbReference>
<keyword evidence="9 19" id="KW-0808">Transferase</keyword>
<dbReference type="Pfam" id="PF02654">
    <property type="entry name" value="CobS"/>
    <property type="match status" value="1"/>
</dbReference>
<comment type="function">
    <text evidence="14 19">Joins adenosylcobinamide-GDP and alpha-ribazole to generate adenosylcobalamin (Ado-cobalamin). Also synthesizes adenosylcobalamin 5'-phosphate from adenosylcobinamide-GDP and alpha-ribazole 5'-phosphate.</text>
</comment>
<evidence type="ECO:0000256" key="15">
    <source>
        <dbReference type="ARBA" id="ARBA00032605"/>
    </source>
</evidence>
<organism evidence="20 21">
    <name type="scientific">Johnsonella ignava ATCC 51276</name>
    <dbReference type="NCBI Taxonomy" id="679200"/>
    <lineage>
        <taxon>Bacteria</taxon>
        <taxon>Bacillati</taxon>
        <taxon>Bacillota</taxon>
        <taxon>Clostridia</taxon>
        <taxon>Lachnospirales</taxon>
        <taxon>Lachnospiraceae</taxon>
        <taxon>Johnsonella</taxon>
    </lineage>
</organism>
<dbReference type="EMBL" id="ACZL01000045">
    <property type="protein sequence ID" value="EHI54680.1"/>
    <property type="molecule type" value="Genomic_DNA"/>
</dbReference>
<evidence type="ECO:0000256" key="11">
    <source>
        <dbReference type="ARBA" id="ARBA00022842"/>
    </source>
</evidence>
<reference evidence="20 21" key="1">
    <citation type="submission" date="2011-08" db="EMBL/GenBank/DDBJ databases">
        <title>The Genome Sequence of Johnsonella ignava ATCC 51276.</title>
        <authorList>
            <consortium name="The Broad Institute Genome Sequencing Platform"/>
            <person name="Earl A."/>
            <person name="Ward D."/>
            <person name="Feldgarden M."/>
            <person name="Gevers D."/>
            <person name="Izard J."/>
            <person name="Blanton J.M."/>
            <person name="Baranova O.V."/>
            <person name="Dewhirst F.E."/>
            <person name="Young S.K."/>
            <person name="Zeng Q."/>
            <person name="Gargeya S."/>
            <person name="Fitzgerald M."/>
            <person name="Haas B."/>
            <person name="Abouelleil A."/>
            <person name="Alvarado L."/>
            <person name="Arachchi H.M."/>
            <person name="Berlin A."/>
            <person name="Brown A."/>
            <person name="Chapman S.B."/>
            <person name="Chen Z."/>
            <person name="Dunbar C."/>
            <person name="Freedman E."/>
            <person name="Gearin G."/>
            <person name="Gellesch M."/>
            <person name="Goldberg J."/>
            <person name="Griggs A."/>
            <person name="Gujja S."/>
            <person name="Heiman D."/>
            <person name="Howarth C."/>
            <person name="Larson L."/>
            <person name="Lui A."/>
            <person name="MacDonald P.J.P."/>
            <person name="Montmayeur A."/>
            <person name="Murphy C."/>
            <person name="Neiman D."/>
            <person name="Pearson M."/>
            <person name="Priest M."/>
            <person name="Roberts A."/>
            <person name="Saif S."/>
            <person name="Shea T."/>
            <person name="Shenoy N."/>
            <person name="Sisk P."/>
            <person name="Stolte C."/>
            <person name="Sykes S."/>
            <person name="Wortman J."/>
            <person name="Nusbaum C."/>
            <person name="Birren B."/>
        </authorList>
    </citation>
    <scope>NUCLEOTIDE SEQUENCE [LARGE SCALE GENOMIC DNA]</scope>
    <source>
        <strain evidence="20 21">ATCC 51276</strain>
    </source>
</reference>
<dbReference type="GO" id="GO:0005886">
    <property type="term" value="C:plasma membrane"/>
    <property type="evidence" value="ECO:0007669"/>
    <property type="project" value="UniProtKB-SubCell"/>
</dbReference>
<comment type="subcellular location">
    <subcellularLocation>
        <location evidence="2 19">Cell membrane</location>
        <topology evidence="2 19">Multi-pass membrane protein</topology>
    </subcellularLocation>
</comment>
<dbReference type="InterPro" id="IPR003805">
    <property type="entry name" value="CobS"/>
</dbReference>
<feature type="transmembrane region" description="Helical" evidence="19">
    <location>
        <begin position="28"/>
        <end position="50"/>
    </location>
</feature>
<feature type="transmembrane region" description="Helical" evidence="19">
    <location>
        <begin position="176"/>
        <end position="194"/>
    </location>
</feature>
<evidence type="ECO:0000256" key="18">
    <source>
        <dbReference type="ARBA" id="ARBA00049504"/>
    </source>
</evidence>
<feature type="transmembrane region" description="Helical" evidence="19">
    <location>
        <begin position="109"/>
        <end position="130"/>
    </location>
</feature>
<dbReference type="GO" id="GO:0008818">
    <property type="term" value="F:cobalamin 5'-phosphate synthase activity"/>
    <property type="evidence" value="ECO:0007669"/>
    <property type="project" value="UniProtKB-UniRule"/>
</dbReference>
<dbReference type="PATRIC" id="fig|679200.3.peg.2248"/>
<evidence type="ECO:0000256" key="13">
    <source>
        <dbReference type="ARBA" id="ARBA00023136"/>
    </source>
</evidence>
<keyword evidence="10 19" id="KW-0812">Transmembrane</keyword>
<dbReference type="eggNOG" id="COG0368">
    <property type="taxonomic scope" value="Bacteria"/>
</dbReference>
<evidence type="ECO:0000256" key="1">
    <source>
        <dbReference type="ARBA" id="ARBA00001946"/>
    </source>
</evidence>
<dbReference type="RefSeq" id="WP_005542109.1">
    <property type="nucleotide sequence ID" value="NZ_JH378841.1"/>
</dbReference>
<evidence type="ECO:0000256" key="8">
    <source>
        <dbReference type="ARBA" id="ARBA00022573"/>
    </source>
</evidence>
<protein>
    <recommendedName>
        <fullName evidence="6 19">Adenosylcobinamide-GDP ribazoletransferase</fullName>
        <ecNumber evidence="5 19">2.7.8.26</ecNumber>
    </recommendedName>
    <alternativeName>
        <fullName evidence="16 19">Cobalamin synthase</fullName>
    </alternativeName>
    <alternativeName>
        <fullName evidence="15 19">Cobalamin-5'-phosphate synthase</fullName>
    </alternativeName>
</protein>
<proteinExistence type="inferred from homology"/>
<keyword evidence="11 19" id="KW-0460">Magnesium</keyword>
<dbReference type="EC" id="2.7.8.26" evidence="5 19"/>
<keyword evidence="7 19" id="KW-1003">Cell membrane</keyword>
<name>G5GKP6_9FIRM</name>
<evidence type="ECO:0000256" key="14">
    <source>
        <dbReference type="ARBA" id="ARBA00025228"/>
    </source>
</evidence>
<comment type="caution">
    <text evidence="20">The sequence shown here is derived from an EMBL/GenBank/DDBJ whole genome shotgun (WGS) entry which is preliminary data.</text>
</comment>
<dbReference type="GO" id="GO:0051073">
    <property type="term" value="F:adenosylcobinamide-GDP ribazoletransferase activity"/>
    <property type="evidence" value="ECO:0007669"/>
    <property type="project" value="UniProtKB-UniRule"/>
</dbReference>
<gene>
    <name evidence="19" type="primary">cobS</name>
    <name evidence="20" type="ORF">HMPREF9333_02139</name>
</gene>
<comment type="pathway">
    <text evidence="3 19">Cofactor biosynthesis; adenosylcobalamin biosynthesis; adenosylcobalamin from cob(II)yrinate a,c-diamide: step 7/7.</text>
</comment>
<evidence type="ECO:0000256" key="3">
    <source>
        <dbReference type="ARBA" id="ARBA00004663"/>
    </source>
</evidence>
<dbReference type="STRING" id="679200.HMPREF9333_02139"/>
<evidence type="ECO:0000256" key="10">
    <source>
        <dbReference type="ARBA" id="ARBA00022692"/>
    </source>
</evidence>
<keyword evidence="8 19" id="KW-0169">Cobalamin biosynthesis</keyword>
<feature type="transmembrane region" description="Helical" evidence="19">
    <location>
        <begin position="62"/>
        <end position="81"/>
    </location>
</feature>
<dbReference type="PANTHER" id="PTHR34148:SF1">
    <property type="entry name" value="ADENOSYLCOBINAMIDE-GDP RIBAZOLETRANSFERASE"/>
    <property type="match status" value="1"/>
</dbReference>
<dbReference type="HOGENOM" id="CLU_057426_1_2_9"/>
<accession>G5GKP6</accession>
<evidence type="ECO:0000313" key="21">
    <source>
        <dbReference type="Proteomes" id="UP000003011"/>
    </source>
</evidence>
<dbReference type="OrthoDB" id="9794626at2"/>
<comment type="similarity">
    <text evidence="4 19">Belongs to the CobS family.</text>
</comment>
<sequence>MIFLKSLIMTFNMYTKIPMPQTAWNEKYMKYVLSLFPIVGLVEGIIYVFLWKFMIFIKLSPYITAAVLTAFPMLYTGGIHMDGFLDTSDALGSHQSREKKLDILKDSHIGAGAVISGLVYIMFYAFTILSITRLRQVVIIAFSFFMIRAYSALSLVCFKNARGSGLAMTFTKASDLLFTRILLISFIAAAKILSSLYFPRAGIAVSITVFICFFYFRLFICGEFGGVTGDLAGFFLQMAELAAVIVTAVA</sequence>
<evidence type="ECO:0000256" key="17">
    <source>
        <dbReference type="ARBA" id="ARBA00048623"/>
    </source>
</evidence>
<evidence type="ECO:0000256" key="5">
    <source>
        <dbReference type="ARBA" id="ARBA00013200"/>
    </source>
</evidence>
<dbReference type="Proteomes" id="UP000003011">
    <property type="component" value="Unassembled WGS sequence"/>
</dbReference>
<keyword evidence="12 19" id="KW-1133">Transmembrane helix</keyword>
<dbReference type="UniPathway" id="UPA00148">
    <property type="reaction ID" value="UER00238"/>
</dbReference>
<dbReference type="HAMAP" id="MF_00719">
    <property type="entry name" value="CobS"/>
    <property type="match status" value="1"/>
</dbReference>